<dbReference type="Proteomes" id="UP001470230">
    <property type="component" value="Unassembled WGS sequence"/>
</dbReference>
<gene>
    <name evidence="3" type="ORF">M9Y10_018160</name>
</gene>
<feature type="compositionally biased region" description="Low complexity" evidence="1">
    <location>
        <begin position="926"/>
        <end position="938"/>
    </location>
</feature>
<evidence type="ECO:0000256" key="2">
    <source>
        <dbReference type="SAM" id="Phobius"/>
    </source>
</evidence>
<keyword evidence="2" id="KW-0812">Transmembrane</keyword>
<protein>
    <submittedName>
        <fullName evidence="3">Uncharacterized protein</fullName>
    </submittedName>
</protein>
<evidence type="ECO:0000256" key="1">
    <source>
        <dbReference type="SAM" id="MobiDB-lite"/>
    </source>
</evidence>
<dbReference type="EMBL" id="JAPFFF010000024">
    <property type="protein sequence ID" value="KAK8850049.1"/>
    <property type="molecule type" value="Genomic_DNA"/>
</dbReference>
<name>A0ABR2HN50_9EUKA</name>
<evidence type="ECO:0000313" key="3">
    <source>
        <dbReference type="EMBL" id="KAK8850049.1"/>
    </source>
</evidence>
<sequence>METDLVDTANDLISFLDSEIWYNFKQIIPNSGLDVRDNLIDILYHQIIEGKLTIENIFQRYSYNTLADSFISSPNLPFLHLCLTLYSKLKFIEPFLENIFVNSPTTIINSLDNASFTGNYDVLTNIAHISVFLLNYNDSSSMKIREILIKIPIEITLKETFSFASSFNKDKQGEHSLGTFNIDEFSILLQTLYSKSGTSFWNIVKTVIIKEDSFSIELIRKSLNKAKEYPTFMNSVPMQTNFISNQLKIQMISSISKLIQFFERTGEIDQSLTDLYKSDDKETFNYLVKSIEYTSECSETSKLNFLNKLRSLKMISSSIEIEKLNLNLNLNDKTVSIDQIIEYMERSKVGCEQFASNLFNVFHLSYMKQTDQTMKSFVDQFYKKYLKKLQFQTLDKLAEIAIDFLKSDLIQQHRLSLSALAIRLPISKYVNKLFFNEFELKAKSSKSGTDLINVIQKNILKEISIIENLHLAAIQTCTFLKLNARGYLNSQKNRNKNKSQGCSLNIISCDVNYSNSSENSMNDECTLSFSNSNLNQTVTTFDYKLLLRLRWRTLRDDTSCILSFLPEFVQMCESDEKTFLRWESGCSYPTGTKRNQILMKLGLLNDHEIIPSLFFELMKVEDGVDDSFIEILNPTFSNNIDLKMVKIPERPNISVLFRFNFLWCTAVLCHPKICEILRNPTVEISLSLLRSLLSSTVIRDFHNNNEVIIPDFTQTDEQNNKYFDQLFTTFPLAFSAILSNSSSFNSSQCNSKYLKQDLAFISKFKKPSQILQAEQILNGIKKPLKNMQRYLVISVSFEFAKRKNLLHLADIANNDQLWIFFCFFFSITFSMFDVSVTLLKKFNFLFDYLHKGVSEENLFAGPRKWTKGLIQFSKHCSDNNISFDDRKEWILFNNLTQNNDLFGNKNDDIVSSKKDEWMIKAPINDSTTSSPLSSQTSTHEANFGSPQ</sequence>
<comment type="caution">
    <text evidence="3">The sequence shown here is derived from an EMBL/GenBank/DDBJ whole genome shotgun (WGS) entry which is preliminary data.</text>
</comment>
<feature type="transmembrane region" description="Helical" evidence="2">
    <location>
        <begin position="817"/>
        <end position="839"/>
    </location>
</feature>
<keyword evidence="2" id="KW-1133">Transmembrane helix</keyword>
<keyword evidence="2" id="KW-0472">Membrane</keyword>
<organism evidence="3 4">
    <name type="scientific">Tritrichomonas musculus</name>
    <dbReference type="NCBI Taxonomy" id="1915356"/>
    <lineage>
        <taxon>Eukaryota</taxon>
        <taxon>Metamonada</taxon>
        <taxon>Parabasalia</taxon>
        <taxon>Tritrichomonadida</taxon>
        <taxon>Tritrichomonadidae</taxon>
        <taxon>Tritrichomonas</taxon>
    </lineage>
</organism>
<evidence type="ECO:0000313" key="4">
    <source>
        <dbReference type="Proteomes" id="UP001470230"/>
    </source>
</evidence>
<accession>A0ABR2HN50</accession>
<proteinExistence type="predicted"/>
<feature type="region of interest" description="Disordered" evidence="1">
    <location>
        <begin position="923"/>
        <end position="947"/>
    </location>
</feature>
<reference evidence="3 4" key="1">
    <citation type="submission" date="2024-04" db="EMBL/GenBank/DDBJ databases">
        <title>Tritrichomonas musculus Genome.</title>
        <authorList>
            <person name="Alves-Ferreira E."/>
            <person name="Grigg M."/>
            <person name="Lorenzi H."/>
            <person name="Galac M."/>
        </authorList>
    </citation>
    <scope>NUCLEOTIDE SEQUENCE [LARGE SCALE GENOMIC DNA]</scope>
    <source>
        <strain evidence="3 4">EAF2021</strain>
    </source>
</reference>
<keyword evidence="4" id="KW-1185">Reference proteome</keyword>